<comment type="caution">
    <text evidence="1">The sequence shown here is derived from an EMBL/GenBank/DDBJ whole genome shotgun (WGS) entry which is preliminary data.</text>
</comment>
<dbReference type="EMBL" id="LAZR01001008">
    <property type="protein sequence ID" value="KKN52717.1"/>
    <property type="molecule type" value="Genomic_DNA"/>
</dbReference>
<protein>
    <submittedName>
        <fullName evidence="1">Uncharacterized protein</fullName>
    </submittedName>
</protein>
<organism evidence="1">
    <name type="scientific">marine sediment metagenome</name>
    <dbReference type="NCBI Taxonomy" id="412755"/>
    <lineage>
        <taxon>unclassified sequences</taxon>
        <taxon>metagenomes</taxon>
        <taxon>ecological metagenomes</taxon>
    </lineage>
</organism>
<proteinExistence type="predicted"/>
<gene>
    <name evidence="1" type="ORF">LCGC14_0609980</name>
</gene>
<sequence length="72" mass="7845">MLRSDLPERPKPGVLLYCADCQSECSATRADYFMLDPDEKMDPCGECGGSLGLREKIVALVFVSTADAEETV</sequence>
<name>A0A0F9RS82_9ZZZZ</name>
<dbReference type="AlphaFoldDB" id="A0A0F9RS82"/>
<accession>A0A0F9RS82</accession>
<reference evidence="1" key="1">
    <citation type="journal article" date="2015" name="Nature">
        <title>Complex archaea that bridge the gap between prokaryotes and eukaryotes.</title>
        <authorList>
            <person name="Spang A."/>
            <person name="Saw J.H."/>
            <person name="Jorgensen S.L."/>
            <person name="Zaremba-Niedzwiedzka K."/>
            <person name="Martijn J."/>
            <person name="Lind A.E."/>
            <person name="van Eijk R."/>
            <person name="Schleper C."/>
            <person name="Guy L."/>
            <person name="Ettema T.J."/>
        </authorList>
    </citation>
    <scope>NUCLEOTIDE SEQUENCE</scope>
</reference>
<evidence type="ECO:0000313" key="1">
    <source>
        <dbReference type="EMBL" id="KKN52717.1"/>
    </source>
</evidence>